<keyword evidence="3 4" id="KW-0949">S-adenosyl-L-methionine</keyword>
<dbReference type="InParanoid" id="A0A6L2Q6E0"/>
<evidence type="ECO:0000256" key="5">
    <source>
        <dbReference type="SAM" id="MobiDB-lite"/>
    </source>
</evidence>
<evidence type="ECO:0000313" key="8">
    <source>
        <dbReference type="Proteomes" id="UP000502823"/>
    </source>
</evidence>
<dbReference type="PANTHER" id="PTHR11006">
    <property type="entry name" value="PROTEIN ARGININE N-METHYLTRANSFERASE"/>
    <property type="match status" value="1"/>
</dbReference>
<feature type="region of interest" description="Disordered" evidence="5">
    <location>
        <begin position="681"/>
        <end position="705"/>
    </location>
</feature>
<dbReference type="Pfam" id="PF06325">
    <property type="entry name" value="PrmA"/>
    <property type="match status" value="1"/>
</dbReference>
<dbReference type="InterPro" id="IPR025799">
    <property type="entry name" value="Arg_MeTrfase"/>
</dbReference>
<dbReference type="OrthoDB" id="5980806at2759"/>
<organism evidence="7 8">
    <name type="scientific">Coptotermes formosanus</name>
    <name type="common">Formosan subterranean termite</name>
    <dbReference type="NCBI Taxonomy" id="36987"/>
    <lineage>
        <taxon>Eukaryota</taxon>
        <taxon>Metazoa</taxon>
        <taxon>Ecdysozoa</taxon>
        <taxon>Arthropoda</taxon>
        <taxon>Hexapoda</taxon>
        <taxon>Insecta</taxon>
        <taxon>Pterygota</taxon>
        <taxon>Neoptera</taxon>
        <taxon>Polyneoptera</taxon>
        <taxon>Dictyoptera</taxon>
        <taxon>Blattodea</taxon>
        <taxon>Blattoidea</taxon>
        <taxon>Termitoidae</taxon>
        <taxon>Rhinotermitidae</taxon>
        <taxon>Coptotermes</taxon>
    </lineage>
</organism>
<feature type="domain" description="Protein arginine N-methyltransferase" evidence="6">
    <location>
        <begin position="501"/>
        <end position="640"/>
    </location>
</feature>
<dbReference type="Gene3D" id="2.70.160.11">
    <property type="entry name" value="Hnrnp arginine n-methyltransferase1"/>
    <property type="match status" value="2"/>
</dbReference>
<dbReference type="PROSITE" id="PS51678">
    <property type="entry name" value="SAM_MT_PRMT"/>
    <property type="match status" value="1"/>
</dbReference>
<dbReference type="AlphaFoldDB" id="A0A6L2Q6E0"/>
<evidence type="ECO:0000313" key="7">
    <source>
        <dbReference type="EMBL" id="GFG38355.1"/>
    </source>
</evidence>
<dbReference type="GO" id="GO:0032259">
    <property type="term" value="P:methylation"/>
    <property type="evidence" value="ECO:0007669"/>
    <property type="project" value="UniProtKB-KW"/>
</dbReference>
<name>A0A6L2Q6E0_COPFO</name>
<gene>
    <name evidence="7" type="ORF">Cfor_05700</name>
</gene>
<reference evidence="8" key="1">
    <citation type="submission" date="2020-01" db="EMBL/GenBank/DDBJ databases">
        <title>Draft genome sequence of the Termite Coptotermes fromosanus.</title>
        <authorList>
            <person name="Itakura S."/>
            <person name="Yosikawa Y."/>
            <person name="Umezawa K."/>
        </authorList>
    </citation>
    <scope>NUCLEOTIDE SEQUENCE [LARGE SCALE GENOMIC DNA]</scope>
</reference>
<evidence type="ECO:0000256" key="4">
    <source>
        <dbReference type="PROSITE-ProRule" id="PRU01015"/>
    </source>
</evidence>
<keyword evidence="2 4" id="KW-0808">Transferase</keyword>
<proteinExistence type="predicted"/>
<dbReference type="CDD" id="cd02440">
    <property type="entry name" value="AdoMet_MTases"/>
    <property type="match status" value="1"/>
</dbReference>
<evidence type="ECO:0000256" key="1">
    <source>
        <dbReference type="ARBA" id="ARBA00022603"/>
    </source>
</evidence>
<protein>
    <recommendedName>
        <fullName evidence="6">Protein arginine N-methyltransferase domain-containing protein</fullName>
    </recommendedName>
</protein>
<comment type="caution">
    <text evidence="7">The sequence shown here is derived from an EMBL/GenBank/DDBJ whole genome shotgun (WGS) entry which is preliminary data.</text>
</comment>
<evidence type="ECO:0000256" key="3">
    <source>
        <dbReference type="ARBA" id="ARBA00022691"/>
    </source>
</evidence>
<dbReference type="Pfam" id="PF22528">
    <property type="entry name" value="PRMT_C"/>
    <property type="match status" value="1"/>
</dbReference>
<dbReference type="EMBL" id="BLKM01000769">
    <property type="protein sequence ID" value="GFG38355.1"/>
    <property type="molecule type" value="Genomic_DNA"/>
</dbReference>
<accession>A0A6L2Q6E0</accession>
<keyword evidence="8" id="KW-1185">Reference proteome</keyword>
<dbReference type="GO" id="GO:0005634">
    <property type="term" value="C:nucleus"/>
    <property type="evidence" value="ECO:0007669"/>
    <property type="project" value="TreeGrafter"/>
</dbReference>
<keyword evidence="1 4" id="KW-0489">Methyltransferase</keyword>
<dbReference type="PANTHER" id="PTHR11006:SF60">
    <property type="entry name" value="PROTEIN ARGININE N-METHYLTRANSFERASE 9"/>
    <property type="match status" value="1"/>
</dbReference>
<sequence>MSQELPASKIQPDEAPLLLSVCFLIGLWGETLEQQQRYKDLFNCYEQALEVFPDNEEDQRNYEIRPHVVFKLIINLEAVNCGLKPGFLWDIKEITMEETQLLSLIADLKRSKLLHCGIFVVSIGHDLIVSDLRLVCIRCSSNTSNCFVDVSPQLDAPYMVQGGMDIASGIHCMLEDVGKLITEFLCVGIDNNEQSESRSGSNIAAANCISSYSRWEERKANASNTNILHMSEVGMGTACHADTEGGGQLLNLVCLKEHGPSVTETGITETSVDQMQGLRTCNPGFLPARHNFQGSCNLLVERWHFRMLNDMVRNDAYRAAIIRRVLQQGTDSSVLDIGAGTGILSLFAVEAGAERVFACDCSSSMIQIASDVLHANGVTDKVTLINKLSTDIIIPVDMPSRVSLVVTETVDAGLLGEGILQSLIHAWDHLLLPPGSNDQMANVGRVVPDAAGVWVVPIECIHIARKYQLLNPDMTQQDLSTVTQAQKEYNSVELQVQEVCNNMNEFDLSKLRLMTKHDEPYDTEDLNTVPNGYRFLTSPCLALHIKFNDRQDMTDWLHGQKGVEQCLTCVQSGRVDAIAMWFDLHLDGITILSSAPDGDSDRDGVHRANCWDQAIFPVQSPIFITSGQKLNISVTCHGGKISVQIRDQHRMEDMHTISKLQDSFSSSKISTLQNESHAFKEFHTDNKESPENCSGTAESDSESSKPLTLNMAEYWTRDMPCVDVTTPLKNIPNISSGENYVCEHEDGGGEAILKDKQAECEVTLKETVLDMSDKLDFLQSGGSSQEMLYKVSESVISCGTSRRLDGSYTVSQPIVQFLNDDQWMKALKKAAILLRQQPSHLHCSAILDLSPFPVFGLHLLMSCSARLVCVVNSSDDESAIRRVAELNGITTMQLQCVTDKQLVEILDNGVAQFDIIMAHLVDPSGELKETTFNMIPALRSSLAEGGTFLPQEICVMGQLLQSDWLMQVSHVLNNSHTCGYDIARFINTYKVSQHLDLNLSALATAVLSKPVELLQLSLERSTFQMTQTTDATATCPGMVNAIAYWYNIHFHEDIPAVCTANSSSHVNQAAILFQPYVPVCDGQIIKLLLRFHQGFIHVEPLQEDGHSSQAV</sequence>
<dbReference type="GO" id="GO:0016274">
    <property type="term" value="F:protein-arginine N-methyltransferase activity"/>
    <property type="evidence" value="ECO:0007669"/>
    <property type="project" value="InterPro"/>
</dbReference>
<dbReference type="InterPro" id="IPR029063">
    <property type="entry name" value="SAM-dependent_MTases_sf"/>
</dbReference>
<dbReference type="Proteomes" id="UP000502823">
    <property type="component" value="Unassembled WGS sequence"/>
</dbReference>
<evidence type="ECO:0000256" key="2">
    <source>
        <dbReference type="ARBA" id="ARBA00022679"/>
    </source>
</evidence>
<dbReference type="GO" id="GO:0042054">
    <property type="term" value="F:histone methyltransferase activity"/>
    <property type="evidence" value="ECO:0007669"/>
    <property type="project" value="TreeGrafter"/>
</dbReference>
<feature type="compositionally biased region" description="Basic and acidic residues" evidence="5">
    <location>
        <begin position="681"/>
        <end position="690"/>
    </location>
</feature>
<dbReference type="SUPFAM" id="SSF53335">
    <property type="entry name" value="S-adenosyl-L-methionine-dependent methyltransferases"/>
    <property type="match status" value="2"/>
</dbReference>
<dbReference type="Gene3D" id="3.40.50.150">
    <property type="entry name" value="Vaccinia Virus protein VP39"/>
    <property type="match status" value="1"/>
</dbReference>
<dbReference type="InterPro" id="IPR055135">
    <property type="entry name" value="PRMT_dom"/>
</dbReference>
<evidence type="ECO:0000259" key="6">
    <source>
        <dbReference type="Pfam" id="PF22528"/>
    </source>
</evidence>